<dbReference type="Pfam" id="PF10775">
    <property type="entry name" value="ATP_sub_h"/>
    <property type="match status" value="1"/>
</dbReference>
<dbReference type="GO" id="GO:0046933">
    <property type="term" value="F:proton-transporting ATP synthase activity, rotational mechanism"/>
    <property type="evidence" value="ECO:0007669"/>
    <property type="project" value="TreeGrafter"/>
</dbReference>
<feature type="compositionally biased region" description="Acidic residues" evidence="1">
    <location>
        <begin position="108"/>
        <end position="121"/>
    </location>
</feature>
<sequence length="129" mass="14292">MLAQSIRASRQAIARVARQQPAFTARRTFITPTAVRSADLVQELYLRELKNYKVPPVKASDAEGSVQKFTVPKPPTSPEEADIASELKSYETQSVEVEGAVEDGTVLPEEDWFEEEEEDESITTPGATH</sequence>
<protein>
    <submittedName>
        <fullName evidence="2">ATP synthase complex subunit H-domain-containing protein</fullName>
    </submittedName>
</protein>
<dbReference type="InterPro" id="IPR019711">
    <property type="entry name" value="ATP_synth_F0_suH"/>
</dbReference>
<proteinExistence type="predicted"/>
<keyword evidence="3" id="KW-1185">Reference proteome</keyword>
<gene>
    <name evidence="2" type="ORF">BDU57DRAFT_509342</name>
</gene>
<dbReference type="PANTHER" id="PTHR28207:SF1">
    <property type="entry name" value="ATP SYNTHASE SUBUNIT H, MITOCHONDRIAL"/>
    <property type="match status" value="1"/>
</dbReference>
<reference evidence="2" key="1">
    <citation type="journal article" date="2020" name="Stud. Mycol.">
        <title>101 Dothideomycetes genomes: a test case for predicting lifestyles and emergence of pathogens.</title>
        <authorList>
            <person name="Haridas S."/>
            <person name="Albert R."/>
            <person name="Binder M."/>
            <person name="Bloem J."/>
            <person name="Labutti K."/>
            <person name="Salamov A."/>
            <person name="Andreopoulos B."/>
            <person name="Baker S."/>
            <person name="Barry K."/>
            <person name="Bills G."/>
            <person name="Bluhm B."/>
            <person name="Cannon C."/>
            <person name="Castanera R."/>
            <person name="Culley D."/>
            <person name="Daum C."/>
            <person name="Ezra D."/>
            <person name="Gonzalez J."/>
            <person name="Henrissat B."/>
            <person name="Kuo A."/>
            <person name="Liang C."/>
            <person name="Lipzen A."/>
            <person name="Lutzoni F."/>
            <person name="Magnuson J."/>
            <person name="Mondo S."/>
            <person name="Nolan M."/>
            <person name="Ohm R."/>
            <person name="Pangilinan J."/>
            <person name="Park H.-J."/>
            <person name="Ramirez L."/>
            <person name="Alfaro M."/>
            <person name="Sun H."/>
            <person name="Tritt A."/>
            <person name="Yoshinaga Y."/>
            <person name="Zwiers L.-H."/>
            <person name="Turgeon B."/>
            <person name="Goodwin S."/>
            <person name="Spatafora J."/>
            <person name="Crous P."/>
            <person name="Grigoriev I."/>
        </authorList>
    </citation>
    <scope>NUCLEOTIDE SEQUENCE</scope>
    <source>
        <strain evidence="2">HMLAC05119</strain>
    </source>
</reference>
<evidence type="ECO:0000313" key="3">
    <source>
        <dbReference type="Proteomes" id="UP000800096"/>
    </source>
</evidence>
<feature type="region of interest" description="Disordered" evidence="1">
    <location>
        <begin position="60"/>
        <end position="129"/>
    </location>
</feature>
<evidence type="ECO:0000256" key="1">
    <source>
        <dbReference type="SAM" id="MobiDB-lite"/>
    </source>
</evidence>
<accession>A0A6A5QZH4</accession>
<dbReference type="Proteomes" id="UP000800096">
    <property type="component" value="Unassembled WGS sequence"/>
</dbReference>
<dbReference type="OrthoDB" id="274752at2759"/>
<name>A0A6A5QZH4_AMPQU</name>
<dbReference type="PANTHER" id="PTHR28207">
    <property type="entry name" value="ATP SYNTHASE SUBUNIT H, MITOCHONDRIAL"/>
    <property type="match status" value="1"/>
</dbReference>
<evidence type="ECO:0000313" key="2">
    <source>
        <dbReference type="EMBL" id="KAF1920873.1"/>
    </source>
</evidence>
<organism evidence="2 3">
    <name type="scientific">Ampelomyces quisqualis</name>
    <name type="common">Powdery mildew agent</name>
    <dbReference type="NCBI Taxonomy" id="50730"/>
    <lineage>
        <taxon>Eukaryota</taxon>
        <taxon>Fungi</taxon>
        <taxon>Dikarya</taxon>
        <taxon>Ascomycota</taxon>
        <taxon>Pezizomycotina</taxon>
        <taxon>Dothideomycetes</taxon>
        <taxon>Pleosporomycetidae</taxon>
        <taxon>Pleosporales</taxon>
        <taxon>Pleosporineae</taxon>
        <taxon>Phaeosphaeriaceae</taxon>
        <taxon>Ampelomyces</taxon>
    </lineage>
</organism>
<dbReference type="EMBL" id="ML979132">
    <property type="protein sequence ID" value="KAF1920873.1"/>
    <property type="molecule type" value="Genomic_DNA"/>
</dbReference>
<dbReference type="AlphaFoldDB" id="A0A6A5QZH4"/>